<organism evidence="2 3">
    <name type="scientific">Pedobacter cryoconitis</name>
    <dbReference type="NCBI Taxonomy" id="188932"/>
    <lineage>
        <taxon>Bacteria</taxon>
        <taxon>Pseudomonadati</taxon>
        <taxon>Bacteroidota</taxon>
        <taxon>Sphingobacteriia</taxon>
        <taxon>Sphingobacteriales</taxon>
        <taxon>Sphingobacteriaceae</taxon>
        <taxon>Pedobacter</taxon>
    </lineage>
</organism>
<dbReference type="AlphaFoldDB" id="A0A7X0MIR4"/>
<sequence length="254" mass="29392">MKKNFTNIYRVAGLLSVLLINPLLMKAQLNVGINAGISRNSLISNRGYRSNTDYTKVDGFTAGMVVRYPVNKYVTIGVEPSFIGKNYKIVRNDYYQGVYQATYNNYIQLPMLATFSLSNQRMLGGISAGGYSAYWAHSRKKGVIPNLSDLSTQDGDYTNVFQNIKPFSYDETYHFDNKLDNRWEFGWVAGLDFQYTLSRQFAYFMTARYYYSLTDQGKNYTINQEQRFNQTVVISAGLLFRTGQHHKKHRWQYD</sequence>
<feature type="domain" description="Outer membrane protein beta-barrel" evidence="1">
    <location>
        <begin position="28"/>
        <end position="215"/>
    </location>
</feature>
<dbReference type="InterPro" id="IPR025665">
    <property type="entry name" value="Beta-barrel_OMP_2"/>
</dbReference>
<evidence type="ECO:0000313" key="3">
    <source>
        <dbReference type="Proteomes" id="UP000521017"/>
    </source>
</evidence>
<protein>
    <recommendedName>
        <fullName evidence="1">Outer membrane protein beta-barrel domain-containing protein</fullName>
    </recommendedName>
</protein>
<dbReference type="Pfam" id="PF13568">
    <property type="entry name" value="OMP_b-brl_2"/>
    <property type="match status" value="1"/>
</dbReference>
<comment type="caution">
    <text evidence="2">The sequence shown here is derived from an EMBL/GenBank/DDBJ whole genome shotgun (WGS) entry which is preliminary data.</text>
</comment>
<evidence type="ECO:0000259" key="1">
    <source>
        <dbReference type="Pfam" id="PF13568"/>
    </source>
</evidence>
<proteinExistence type="predicted"/>
<evidence type="ECO:0000313" key="2">
    <source>
        <dbReference type="EMBL" id="MBB6498830.1"/>
    </source>
</evidence>
<accession>A0A7X0MIR4</accession>
<name>A0A7X0MIR4_9SPHI</name>
<dbReference type="EMBL" id="JACHCC010000002">
    <property type="protein sequence ID" value="MBB6498830.1"/>
    <property type="molecule type" value="Genomic_DNA"/>
</dbReference>
<reference evidence="2 3" key="1">
    <citation type="submission" date="2020-08" db="EMBL/GenBank/DDBJ databases">
        <title>Genomic Encyclopedia of Type Strains, Phase IV (KMG-V): Genome sequencing to study the core and pangenomes of soil and plant-associated prokaryotes.</title>
        <authorList>
            <person name="Whitman W."/>
        </authorList>
    </citation>
    <scope>NUCLEOTIDE SEQUENCE [LARGE SCALE GENOMIC DNA]</scope>
    <source>
        <strain evidence="2 3">M2T3</strain>
    </source>
</reference>
<gene>
    <name evidence="2" type="ORF">HDF25_000967</name>
</gene>
<dbReference type="Proteomes" id="UP000521017">
    <property type="component" value="Unassembled WGS sequence"/>
</dbReference>
<dbReference type="RefSeq" id="WP_184623297.1">
    <property type="nucleotide sequence ID" value="NZ_JACHCC010000002.1"/>
</dbReference>